<organism evidence="2 3">
    <name type="scientific">Mycena maculata</name>
    <dbReference type="NCBI Taxonomy" id="230809"/>
    <lineage>
        <taxon>Eukaryota</taxon>
        <taxon>Fungi</taxon>
        <taxon>Dikarya</taxon>
        <taxon>Basidiomycota</taxon>
        <taxon>Agaricomycotina</taxon>
        <taxon>Agaricomycetes</taxon>
        <taxon>Agaricomycetidae</taxon>
        <taxon>Agaricales</taxon>
        <taxon>Marasmiineae</taxon>
        <taxon>Mycenaceae</taxon>
        <taxon>Mycena</taxon>
    </lineage>
</organism>
<keyword evidence="1" id="KW-0472">Membrane</keyword>
<keyword evidence="3" id="KW-1185">Reference proteome</keyword>
<keyword evidence="1" id="KW-1133">Transmembrane helix</keyword>
<evidence type="ECO:0000313" key="2">
    <source>
        <dbReference type="EMBL" id="KAJ7781932.1"/>
    </source>
</evidence>
<proteinExistence type="predicted"/>
<comment type="caution">
    <text evidence="2">The sequence shown here is derived from an EMBL/GenBank/DDBJ whole genome shotgun (WGS) entry which is preliminary data.</text>
</comment>
<name>A0AAD7NZW6_9AGAR</name>
<reference evidence="2" key="1">
    <citation type="submission" date="2023-03" db="EMBL/GenBank/DDBJ databases">
        <title>Massive genome expansion in bonnet fungi (Mycena s.s.) driven by repeated elements and novel gene families across ecological guilds.</title>
        <authorList>
            <consortium name="Lawrence Berkeley National Laboratory"/>
            <person name="Harder C.B."/>
            <person name="Miyauchi S."/>
            <person name="Viragh M."/>
            <person name="Kuo A."/>
            <person name="Thoen E."/>
            <person name="Andreopoulos B."/>
            <person name="Lu D."/>
            <person name="Skrede I."/>
            <person name="Drula E."/>
            <person name="Henrissat B."/>
            <person name="Morin E."/>
            <person name="Kohler A."/>
            <person name="Barry K."/>
            <person name="LaButti K."/>
            <person name="Morin E."/>
            <person name="Salamov A."/>
            <person name="Lipzen A."/>
            <person name="Mereny Z."/>
            <person name="Hegedus B."/>
            <person name="Baldrian P."/>
            <person name="Stursova M."/>
            <person name="Weitz H."/>
            <person name="Taylor A."/>
            <person name="Grigoriev I.V."/>
            <person name="Nagy L.G."/>
            <person name="Martin F."/>
            <person name="Kauserud H."/>
        </authorList>
    </citation>
    <scope>NUCLEOTIDE SEQUENCE</scope>
    <source>
        <strain evidence="2">CBHHK188m</strain>
    </source>
</reference>
<feature type="non-terminal residue" evidence="2">
    <location>
        <position position="1"/>
    </location>
</feature>
<evidence type="ECO:0000313" key="3">
    <source>
        <dbReference type="Proteomes" id="UP001215280"/>
    </source>
</evidence>
<dbReference type="Gene3D" id="3.80.10.10">
    <property type="entry name" value="Ribonuclease Inhibitor"/>
    <property type="match status" value="1"/>
</dbReference>
<sequence>GLLNPRTIPILRSSEIWRLNLGRPSDGPNLAAKDILHVFKEPNSFPFLSDLSFCGTHLQDSDLSKIYRLSNLVTLNLNNTGIGNEAIYYLVGLKGSLLKLSIANNPLIDDGAVRAIRPLSKLLFLTVLGTGITMAGLRLLARTLSDERRTIDIEIPSACKHYIRNMGSKYLLDPAPPLITDPALVSELSTAALKCNLVAHADFATPASNKFEMIELLRDILETRKTDLLVRRMFQPAGAE</sequence>
<accession>A0AAD7NZW6</accession>
<dbReference type="InterPro" id="IPR032675">
    <property type="entry name" value="LRR_dom_sf"/>
</dbReference>
<dbReference type="SUPFAM" id="SSF52047">
    <property type="entry name" value="RNI-like"/>
    <property type="match status" value="1"/>
</dbReference>
<gene>
    <name evidence="2" type="ORF">DFH07DRAFT_728857</name>
</gene>
<protein>
    <submittedName>
        <fullName evidence="2">Uncharacterized protein</fullName>
    </submittedName>
</protein>
<evidence type="ECO:0000256" key="1">
    <source>
        <dbReference type="SAM" id="Phobius"/>
    </source>
</evidence>
<dbReference type="Proteomes" id="UP001215280">
    <property type="component" value="Unassembled WGS sequence"/>
</dbReference>
<dbReference type="AlphaFoldDB" id="A0AAD7NZW6"/>
<keyword evidence="1" id="KW-0812">Transmembrane</keyword>
<dbReference type="EMBL" id="JARJLG010000004">
    <property type="protein sequence ID" value="KAJ7781932.1"/>
    <property type="molecule type" value="Genomic_DNA"/>
</dbReference>
<feature type="transmembrane region" description="Helical" evidence="1">
    <location>
        <begin position="122"/>
        <end position="141"/>
    </location>
</feature>